<dbReference type="AlphaFoldDB" id="A0A8H7VU39"/>
<evidence type="ECO:0000313" key="1">
    <source>
        <dbReference type="EMBL" id="KAG2228833.1"/>
    </source>
</evidence>
<keyword evidence="2" id="KW-1185">Reference proteome</keyword>
<dbReference type="Proteomes" id="UP000613177">
    <property type="component" value="Unassembled WGS sequence"/>
</dbReference>
<name>A0A8H7VU39_9FUNG</name>
<comment type="caution">
    <text evidence="1">The sequence shown here is derived from an EMBL/GenBank/DDBJ whole genome shotgun (WGS) entry which is preliminary data.</text>
</comment>
<sequence>MVCLKSSSSRIEELEKGLLKTELSLQAFVKEFQSMNDTIVKSPHRVYMLGTDVELARGDKKIADNYIKDLLKDRSKLKTEVSGLSKDFKNLNTIKLSMEKKNAEEKHKIANCNFVTIIKKLRKYIDADFV</sequence>
<proteinExistence type="predicted"/>
<accession>A0A8H7VU39</accession>
<reference evidence="1" key="1">
    <citation type="submission" date="2021-01" db="EMBL/GenBank/DDBJ databases">
        <title>Metabolic potential, ecology and presence of endohyphal bacteria is reflected in genomic diversity of Mucoromycotina.</title>
        <authorList>
            <person name="Muszewska A."/>
            <person name="Okrasinska A."/>
            <person name="Steczkiewicz K."/>
            <person name="Drgas O."/>
            <person name="Orlowska M."/>
            <person name="Perlinska-Lenart U."/>
            <person name="Aleksandrzak-Piekarczyk T."/>
            <person name="Szatraj K."/>
            <person name="Zielenkiewicz U."/>
            <person name="Pilsyk S."/>
            <person name="Malc E."/>
            <person name="Mieczkowski P."/>
            <person name="Kruszewska J.S."/>
            <person name="Biernat P."/>
            <person name="Pawlowska J."/>
        </authorList>
    </citation>
    <scope>NUCLEOTIDE SEQUENCE</scope>
    <source>
        <strain evidence="1">WA0000018081</strain>
    </source>
</reference>
<organism evidence="1 2">
    <name type="scientific">Thamnidium elegans</name>
    <dbReference type="NCBI Taxonomy" id="101142"/>
    <lineage>
        <taxon>Eukaryota</taxon>
        <taxon>Fungi</taxon>
        <taxon>Fungi incertae sedis</taxon>
        <taxon>Mucoromycota</taxon>
        <taxon>Mucoromycotina</taxon>
        <taxon>Mucoromycetes</taxon>
        <taxon>Mucorales</taxon>
        <taxon>Mucorineae</taxon>
        <taxon>Mucoraceae</taxon>
        <taxon>Thamnidium</taxon>
    </lineage>
</organism>
<protein>
    <submittedName>
        <fullName evidence="1">Uncharacterized protein</fullName>
    </submittedName>
</protein>
<evidence type="ECO:0000313" key="2">
    <source>
        <dbReference type="Proteomes" id="UP000613177"/>
    </source>
</evidence>
<gene>
    <name evidence="1" type="ORF">INT48_007084</name>
</gene>
<dbReference type="EMBL" id="JAEPRE010000351">
    <property type="protein sequence ID" value="KAG2228833.1"/>
    <property type="molecule type" value="Genomic_DNA"/>
</dbReference>